<evidence type="ECO:0000256" key="1">
    <source>
        <dbReference type="SAM" id="MobiDB-lite"/>
    </source>
</evidence>
<name>A0AA38XWC5_9EURO</name>
<accession>A0AA38XWC5</accession>
<feature type="region of interest" description="Disordered" evidence="1">
    <location>
        <begin position="25"/>
        <end position="45"/>
    </location>
</feature>
<protein>
    <submittedName>
        <fullName evidence="2">Uncharacterized protein</fullName>
    </submittedName>
</protein>
<evidence type="ECO:0000313" key="2">
    <source>
        <dbReference type="EMBL" id="KAJ9625296.1"/>
    </source>
</evidence>
<reference evidence="2" key="1">
    <citation type="submission" date="2022-10" db="EMBL/GenBank/DDBJ databases">
        <title>Culturing micro-colonial fungi from biological soil crusts in the Mojave desert and describing Neophaeococcomyces mojavensis, and introducing the new genera and species Taxawa tesnikishii.</title>
        <authorList>
            <person name="Kurbessoian T."/>
            <person name="Stajich J.E."/>
        </authorList>
    </citation>
    <scope>NUCLEOTIDE SEQUENCE</scope>
    <source>
        <strain evidence="2">TK_35</strain>
    </source>
</reference>
<sequence>MRGSPGPSSTRGAVRYWWRRNTSTHGVDAANPAGERRSDRFDKSTAGLHPHRGALAGIGEMQAGQGFGEVKGTDAIAELDRFRLVRVQHAPLALLTLQSDQHALLTP</sequence>
<dbReference type="AlphaFoldDB" id="A0AA38XWC5"/>
<gene>
    <name evidence="2" type="ORF">H2204_010540</name>
</gene>
<comment type="caution">
    <text evidence="2">The sequence shown here is derived from an EMBL/GenBank/DDBJ whole genome shotgun (WGS) entry which is preliminary data.</text>
</comment>
<feature type="compositionally biased region" description="Basic and acidic residues" evidence="1">
    <location>
        <begin position="34"/>
        <end position="43"/>
    </location>
</feature>
<proteinExistence type="predicted"/>
<organism evidence="2">
    <name type="scientific">Knufia peltigerae</name>
    <dbReference type="NCBI Taxonomy" id="1002370"/>
    <lineage>
        <taxon>Eukaryota</taxon>
        <taxon>Fungi</taxon>
        <taxon>Dikarya</taxon>
        <taxon>Ascomycota</taxon>
        <taxon>Pezizomycotina</taxon>
        <taxon>Eurotiomycetes</taxon>
        <taxon>Chaetothyriomycetidae</taxon>
        <taxon>Chaetothyriales</taxon>
        <taxon>Trichomeriaceae</taxon>
        <taxon>Knufia</taxon>
    </lineage>
</organism>
<dbReference type="EMBL" id="JAPDRN010000089">
    <property type="protein sequence ID" value="KAJ9625296.1"/>
    <property type="molecule type" value="Genomic_DNA"/>
</dbReference>